<dbReference type="InterPro" id="IPR032710">
    <property type="entry name" value="NTF2-like_dom_sf"/>
</dbReference>
<organism evidence="2 3">
    <name type="scientific">Crossiella equi</name>
    <dbReference type="NCBI Taxonomy" id="130796"/>
    <lineage>
        <taxon>Bacteria</taxon>
        <taxon>Bacillati</taxon>
        <taxon>Actinomycetota</taxon>
        <taxon>Actinomycetes</taxon>
        <taxon>Pseudonocardiales</taxon>
        <taxon>Pseudonocardiaceae</taxon>
        <taxon>Crossiella</taxon>
    </lineage>
</organism>
<gene>
    <name evidence="2" type="ORF">JOF53_000821</name>
</gene>
<feature type="domain" description="SnoaL-like" evidence="1">
    <location>
        <begin position="15"/>
        <end position="138"/>
    </location>
</feature>
<dbReference type="GO" id="GO:0051213">
    <property type="term" value="F:dioxygenase activity"/>
    <property type="evidence" value="ECO:0007669"/>
    <property type="project" value="UniProtKB-KW"/>
</dbReference>
<dbReference type="EMBL" id="JAGIOO010000001">
    <property type="protein sequence ID" value="MBP2471949.1"/>
    <property type="molecule type" value="Genomic_DNA"/>
</dbReference>
<dbReference type="SUPFAM" id="SSF54427">
    <property type="entry name" value="NTF2-like"/>
    <property type="match status" value="1"/>
</dbReference>
<dbReference type="RefSeq" id="WP_209706349.1">
    <property type="nucleotide sequence ID" value="NZ_JAGIOO010000001.1"/>
</dbReference>
<keyword evidence="3" id="KW-1185">Reference proteome</keyword>
<keyword evidence="2" id="KW-0223">Dioxygenase</keyword>
<sequence>MTNEMRALTRRIQLLEDQAALRSLLVRGWRALDHKDFDTWSACWTEDATFEFGPWGVLRGRAEIRARVQAAEEPYPRMLHHILNTDFQVEGDTATGVGLMWFVGVGEGQETGGQYHLGGPYEWEYRREADGWRISAMRLAVWYSHGEDSLAAFTG</sequence>
<proteinExistence type="predicted"/>
<comment type="caution">
    <text evidence="2">The sequence shown here is derived from an EMBL/GenBank/DDBJ whole genome shotgun (WGS) entry which is preliminary data.</text>
</comment>
<evidence type="ECO:0000313" key="3">
    <source>
        <dbReference type="Proteomes" id="UP001519363"/>
    </source>
</evidence>
<protein>
    <submittedName>
        <fullName evidence="2">3-phenylpropionate/cinnamic acid dioxygenase small subunit</fullName>
    </submittedName>
</protein>
<evidence type="ECO:0000259" key="1">
    <source>
        <dbReference type="Pfam" id="PF13577"/>
    </source>
</evidence>
<accession>A0ABS5A5R8</accession>
<dbReference type="CDD" id="cd00531">
    <property type="entry name" value="NTF2_like"/>
    <property type="match status" value="1"/>
</dbReference>
<dbReference type="Pfam" id="PF13577">
    <property type="entry name" value="SnoaL_4"/>
    <property type="match status" value="1"/>
</dbReference>
<evidence type="ECO:0000313" key="2">
    <source>
        <dbReference type="EMBL" id="MBP2471949.1"/>
    </source>
</evidence>
<name>A0ABS5A5R8_9PSEU</name>
<dbReference type="Proteomes" id="UP001519363">
    <property type="component" value="Unassembled WGS sequence"/>
</dbReference>
<reference evidence="2 3" key="1">
    <citation type="submission" date="2021-03" db="EMBL/GenBank/DDBJ databases">
        <title>Sequencing the genomes of 1000 actinobacteria strains.</title>
        <authorList>
            <person name="Klenk H.-P."/>
        </authorList>
    </citation>
    <scope>NUCLEOTIDE SEQUENCE [LARGE SCALE GENOMIC DNA]</scope>
    <source>
        <strain evidence="2 3">DSM 44580</strain>
    </source>
</reference>
<keyword evidence="2" id="KW-0560">Oxidoreductase</keyword>
<dbReference type="Gene3D" id="3.10.450.50">
    <property type="match status" value="1"/>
</dbReference>
<dbReference type="InterPro" id="IPR037401">
    <property type="entry name" value="SnoaL-like"/>
</dbReference>